<dbReference type="Proteomes" id="UP000503580">
    <property type="component" value="Chromosome"/>
</dbReference>
<name>A0A6G9RM44_9ENTR</name>
<keyword evidence="2" id="KW-1185">Reference proteome</keyword>
<reference evidence="1 2" key="1">
    <citation type="submission" date="2020-02" db="EMBL/GenBank/DDBJ databases">
        <title>Whole genome PO2S7.</title>
        <authorList>
            <person name="Singha K.M."/>
        </authorList>
    </citation>
    <scope>NUCLEOTIDE SEQUENCE [LARGE SCALE GENOMIC DNA]</scope>
    <source>
        <strain evidence="1 2">PO2S7</strain>
    </source>
</reference>
<gene>
    <name evidence="1" type="ORF">GY169_08485</name>
</gene>
<organism evidence="1 2">
    <name type="scientific">Kluyvera genomosp. 3</name>
    <dbReference type="NCBI Taxonomy" id="2774055"/>
    <lineage>
        <taxon>Bacteria</taxon>
        <taxon>Pseudomonadati</taxon>
        <taxon>Pseudomonadota</taxon>
        <taxon>Gammaproteobacteria</taxon>
        <taxon>Enterobacterales</taxon>
        <taxon>Enterobacteriaceae</taxon>
        <taxon>Kluyvera</taxon>
    </lineage>
</organism>
<dbReference type="AlphaFoldDB" id="A0A6G9RM44"/>
<evidence type="ECO:0000313" key="1">
    <source>
        <dbReference type="EMBL" id="QIR26851.1"/>
    </source>
</evidence>
<dbReference type="KEGG" id="kgn:GY169_08485"/>
<evidence type="ECO:0000313" key="2">
    <source>
        <dbReference type="Proteomes" id="UP000503580"/>
    </source>
</evidence>
<sequence>MNILYINWVPSRFFHTKGGGVSIYQKNLIDSSINKGHKVTYLTAGYIYSPISPGVKIRHVKSPLFEKLDEYEIINSEVMAPSFYSFDEVNKYFSENKSRDVFFDFLRKKGGFDVIHFNNMEGFPATWLDAKHDWPNTKFVLSLHNYFPFCAQVNLWHKDRENCIDFADGKKCLDCNIFKVNTSVIKIEIMIEDLLGDRPITHKLKRLIYPTKKIMHKIISRNDISRNEDVLLPDHRIRREKFVHYINNSFDSVLAVSERVKQIAVNMGVNSDICQVSYIGTKHADKMNDNYKVCQKNKDHLTIAYLGYMRFDKGFYFLLDTLEKMPQSLAKNISFILAAPITDPQSYDRLMNMKSKFYSIVIYDGYSQSDISEILRPVDLGLVPVMWEDNLPQITYEFVSNGVPVLASNLGGASELSSSNDFMFKAGDSDSFINKIEALLNSDVSLQDYWKHFHRDRVKTMDAHVNELISNYYS</sequence>
<dbReference type="Pfam" id="PF13692">
    <property type="entry name" value="Glyco_trans_1_4"/>
    <property type="match status" value="1"/>
</dbReference>
<proteinExistence type="predicted"/>
<keyword evidence="1" id="KW-0808">Transferase</keyword>
<dbReference type="SUPFAM" id="SSF53756">
    <property type="entry name" value="UDP-Glycosyltransferase/glycogen phosphorylase"/>
    <property type="match status" value="1"/>
</dbReference>
<dbReference type="PANTHER" id="PTHR12526">
    <property type="entry name" value="GLYCOSYLTRANSFERASE"/>
    <property type="match status" value="1"/>
</dbReference>
<dbReference type="EMBL" id="CP050321">
    <property type="protein sequence ID" value="QIR26851.1"/>
    <property type="molecule type" value="Genomic_DNA"/>
</dbReference>
<protein>
    <submittedName>
        <fullName evidence="1">Glycosyltransferase family 4 protein</fullName>
    </submittedName>
</protein>
<accession>A0A6G9RM44</accession>
<dbReference type="GO" id="GO:0016740">
    <property type="term" value="F:transferase activity"/>
    <property type="evidence" value="ECO:0007669"/>
    <property type="project" value="UniProtKB-KW"/>
</dbReference>
<dbReference type="Gene3D" id="3.40.50.2000">
    <property type="entry name" value="Glycogen Phosphorylase B"/>
    <property type="match status" value="2"/>
</dbReference>
<dbReference type="RefSeq" id="WP_167575485.1">
    <property type="nucleotide sequence ID" value="NZ_CP050321.1"/>
</dbReference>